<evidence type="ECO:0000259" key="8">
    <source>
        <dbReference type="Pfam" id="PF00557"/>
    </source>
</evidence>
<organism evidence="9 10">
    <name type="scientific">Candidatus Woykebacteria bacterium RBG_13_40_7b</name>
    <dbReference type="NCBI Taxonomy" id="1802594"/>
    <lineage>
        <taxon>Bacteria</taxon>
        <taxon>Candidatus Woykeibacteriota</taxon>
    </lineage>
</organism>
<sequence length="249" mass="27055">MIYYKNSKEIEIMAEAGKIAAAALKFVLKKVKPGVSTLELDKTAEDLIIKSGGEPSFKKVRGYKYSICTTVNEEVVHGLPSDRVLQNGDIVGVDLGAYFQGYHSDVAETIPVGEMKNEKVLTFLKTGKEALKDAIREAKTGLHIGDISFAIQTRVEGAGFGVVRNLVGHGIGKALHEDPLVPGFGKRGEGPCLREGMVLAIEVIYNMGSPKVLLREDGWTIKTADKSLSGLFERTVAVRNERPLILTTL</sequence>
<keyword evidence="3 6" id="KW-0645">Protease</keyword>
<dbReference type="GO" id="GO:0046872">
    <property type="term" value="F:metal ion binding"/>
    <property type="evidence" value="ECO:0007669"/>
    <property type="project" value="UniProtKB-UniRule"/>
</dbReference>
<evidence type="ECO:0000313" key="9">
    <source>
        <dbReference type="EMBL" id="OGY23770.1"/>
    </source>
</evidence>
<reference evidence="9 10" key="1">
    <citation type="journal article" date="2016" name="Nat. Commun.">
        <title>Thousands of microbial genomes shed light on interconnected biogeochemical processes in an aquifer system.</title>
        <authorList>
            <person name="Anantharaman K."/>
            <person name="Brown C.T."/>
            <person name="Hug L.A."/>
            <person name="Sharon I."/>
            <person name="Castelle C.J."/>
            <person name="Probst A.J."/>
            <person name="Thomas B.C."/>
            <person name="Singh A."/>
            <person name="Wilkins M.J."/>
            <person name="Karaoz U."/>
            <person name="Brodie E.L."/>
            <person name="Williams K.H."/>
            <person name="Hubbard S.S."/>
            <person name="Banfield J.F."/>
        </authorList>
    </citation>
    <scope>NUCLEOTIDE SEQUENCE [LARGE SCALE GENOMIC DNA]</scope>
</reference>
<evidence type="ECO:0000256" key="1">
    <source>
        <dbReference type="ARBA" id="ARBA00002521"/>
    </source>
</evidence>
<feature type="binding site" evidence="6">
    <location>
        <position position="233"/>
    </location>
    <ligand>
        <name>a divalent metal cation</name>
        <dbReference type="ChEBI" id="CHEBI:60240"/>
        <label>1</label>
    </ligand>
</feature>
<feature type="binding site" evidence="6">
    <location>
        <position position="105"/>
    </location>
    <ligand>
        <name>a divalent metal cation</name>
        <dbReference type="ChEBI" id="CHEBI:60240"/>
        <label>2</label>
        <note>catalytic</note>
    </ligand>
</feature>
<feature type="binding site" evidence="6">
    <location>
        <position position="77"/>
    </location>
    <ligand>
        <name>substrate</name>
    </ligand>
</feature>
<dbReference type="GO" id="GO:0070006">
    <property type="term" value="F:metalloaminopeptidase activity"/>
    <property type="evidence" value="ECO:0007669"/>
    <property type="project" value="UniProtKB-UniRule"/>
</dbReference>
<dbReference type="GO" id="GO:0004239">
    <property type="term" value="F:initiator methionyl aminopeptidase activity"/>
    <property type="evidence" value="ECO:0007669"/>
    <property type="project" value="UniProtKB-UniRule"/>
</dbReference>
<dbReference type="InterPro" id="IPR000994">
    <property type="entry name" value="Pept_M24"/>
</dbReference>
<keyword evidence="4 6" id="KW-0479">Metal-binding</keyword>
<comment type="cofactor">
    <cofactor evidence="6">
        <name>Co(2+)</name>
        <dbReference type="ChEBI" id="CHEBI:48828"/>
    </cofactor>
    <cofactor evidence="6">
        <name>Zn(2+)</name>
        <dbReference type="ChEBI" id="CHEBI:29105"/>
    </cofactor>
    <cofactor evidence="6">
        <name>Mn(2+)</name>
        <dbReference type="ChEBI" id="CHEBI:29035"/>
    </cofactor>
    <cofactor evidence="6">
        <name>Fe(2+)</name>
        <dbReference type="ChEBI" id="CHEBI:29033"/>
    </cofactor>
    <text evidence="6">Binds 2 divalent metal cations per subunit. Has a high-affinity and a low affinity metal-binding site. The true nature of the physiological cofactor is under debate. The enzyme is active with cobalt, zinc, manganese or divalent iron ions. Most likely, methionine aminopeptidases function as mononuclear Fe(2+)-metalloproteases under physiological conditions, and the catalytically relevant metal-binding site has been assigned to the histidine-containing high-affinity site.</text>
</comment>
<accession>A0A1G1W876</accession>
<comment type="similarity">
    <text evidence="6">Belongs to the peptidase M24A family. Methionine aminopeptidase type 1 subfamily.</text>
</comment>
<dbReference type="PANTHER" id="PTHR43330">
    <property type="entry name" value="METHIONINE AMINOPEPTIDASE"/>
    <property type="match status" value="1"/>
</dbReference>
<evidence type="ECO:0000256" key="4">
    <source>
        <dbReference type="ARBA" id="ARBA00022723"/>
    </source>
</evidence>
<proteinExistence type="inferred from homology"/>
<evidence type="ECO:0000256" key="6">
    <source>
        <dbReference type="HAMAP-Rule" id="MF_01974"/>
    </source>
</evidence>
<dbReference type="CDD" id="cd01086">
    <property type="entry name" value="MetAP1"/>
    <property type="match status" value="1"/>
</dbReference>
<dbReference type="EMBL" id="MHCQ01000039">
    <property type="protein sequence ID" value="OGY23770.1"/>
    <property type="molecule type" value="Genomic_DNA"/>
</dbReference>
<dbReference type="InterPro" id="IPR002467">
    <property type="entry name" value="Pept_M24A_MAP1"/>
</dbReference>
<dbReference type="Proteomes" id="UP000177103">
    <property type="component" value="Unassembled WGS sequence"/>
</dbReference>
<feature type="binding site" evidence="6">
    <location>
        <position position="105"/>
    </location>
    <ligand>
        <name>a divalent metal cation</name>
        <dbReference type="ChEBI" id="CHEBI:60240"/>
        <label>1</label>
    </ligand>
</feature>
<dbReference type="GO" id="GO:0005829">
    <property type="term" value="C:cytosol"/>
    <property type="evidence" value="ECO:0007669"/>
    <property type="project" value="TreeGrafter"/>
</dbReference>
<dbReference type="PANTHER" id="PTHR43330:SF27">
    <property type="entry name" value="METHIONINE AMINOPEPTIDASE"/>
    <property type="match status" value="1"/>
</dbReference>
<dbReference type="PRINTS" id="PR00599">
    <property type="entry name" value="MAPEPTIDASE"/>
</dbReference>
<comment type="caution">
    <text evidence="9">The sequence shown here is derived from an EMBL/GenBank/DDBJ whole genome shotgun (WGS) entry which is preliminary data.</text>
</comment>
<evidence type="ECO:0000256" key="7">
    <source>
        <dbReference type="RuleBase" id="RU003653"/>
    </source>
</evidence>
<comment type="function">
    <text evidence="1 6">Removes the N-terminal methionine from nascent proteins. The N-terminal methionine is often cleaved when the second residue in the primary sequence is small and uncharged (Met-Ala-, Cys, Gly, Pro, Ser, Thr, or Val). Requires deformylation of the N(alpha)-formylated initiator methionine before it can be hydrolyzed.</text>
</comment>
<dbReference type="EC" id="3.4.11.18" evidence="6 7"/>
<evidence type="ECO:0000256" key="5">
    <source>
        <dbReference type="ARBA" id="ARBA00022801"/>
    </source>
</evidence>
<comment type="subunit">
    <text evidence="6">Monomer.</text>
</comment>
<evidence type="ECO:0000313" key="10">
    <source>
        <dbReference type="Proteomes" id="UP000177103"/>
    </source>
</evidence>
<feature type="binding site" evidence="6">
    <location>
        <position position="169"/>
    </location>
    <ligand>
        <name>a divalent metal cation</name>
        <dbReference type="ChEBI" id="CHEBI:60240"/>
        <label>2</label>
        <note>catalytic</note>
    </ligand>
</feature>
<evidence type="ECO:0000256" key="3">
    <source>
        <dbReference type="ARBA" id="ARBA00022670"/>
    </source>
</evidence>
<feature type="binding site" evidence="6">
    <location>
        <position position="202"/>
    </location>
    <ligand>
        <name>a divalent metal cation</name>
        <dbReference type="ChEBI" id="CHEBI:60240"/>
        <label>2</label>
        <note>catalytic</note>
    </ligand>
</feature>
<feature type="domain" description="Peptidase M24" evidence="8">
    <location>
        <begin position="11"/>
        <end position="205"/>
    </location>
</feature>
<keyword evidence="5 6" id="KW-0378">Hydrolase</keyword>
<comment type="catalytic activity">
    <reaction evidence="6 7">
        <text>Release of N-terminal amino acids, preferentially methionine, from peptides and arylamides.</text>
        <dbReference type="EC" id="3.4.11.18"/>
    </reaction>
</comment>
<dbReference type="AlphaFoldDB" id="A0A1G1W876"/>
<dbReference type="NCBIfam" id="TIGR00500">
    <property type="entry name" value="met_pdase_I"/>
    <property type="match status" value="1"/>
</dbReference>
<dbReference type="HAMAP" id="MF_01974">
    <property type="entry name" value="MetAP_1"/>
    <property type="match status" value="1"/>
</dbReference>
<dbReference type="InterPro" id="IPR001714">
    <property type="entry name" value="Pept_M24_MAP"/>
</dbReference>
<dbReference type="InterPro" id="IPR036005">
    <property type="entry name" value="Creatinase/aminopeptidase-like"/>
</dbReference>
<evidence type="ECO:0000256" key="2">
    <source>
        <dbReference type="ARBA" id="ARBA00022438"/>
    </source>
</evidence>
<name>A0A1G1W876_9BACT</name>
<dbReference type="Pfam" id="PF00557">
    <property type="entry name" value="Peptidase_M24"/>
    <property type="match status" value="1"/>
</dbReference>
<feature type="binding site" evidence="6">
    <location>
        <position position="176"/>
    </location>
    <ligand>
        <name>substrate</name>
    </ligand>
</feature>
<feature type="binding site" evidence="6">
    <location>
        <position position="94"/>
    </location>
    <ligand>
        <name>a divalent metal cation</name>
        <dbReference type="ChEBI" id="CHEBI:60240"/>
        <label>1</label>
    </ligand>
</feature>
<dbReference type="GO" id="GO:0006508">
    <property type="term" value="P:proteolysis"/>
    <property type="evidence" value="ECO:0007669"/>
    <property type="project" value="UniProtKB-KW"/>
</dbReference>
<protein>
    <recommendedName>
        <fullName evidence="6 7">Methionine aminopeptidase</fullName>
        <shortName evidence="6">MAP</shortName>
        <shortName evidence="6">MetAP</shortName>
        <ecNumber evidence="6 7">3.4.11.18</ecNumber>
    </recommendedName>
    <alternativeName>
        <fullName evidence="6">Peptidase M</fullName>
    </alternativeName>
</protein>
<dbReference type="Gene3D" id="3.90.230.10">
    <property type="entry name" value="Creatinase/methionine aminopeptidase superfamily"/>
    <property type="match status" value="1"/>
</dbReference>
<feature type="binding site" evidence="6">
    <location>
        <position position="233"/>
    </location>
    <ligand>
        <name>a divalent metal cation</name>
        <dbReference type="ChEBI" id="CHEBI:60240"/>
        <label>2</label>
        <note>catalytic</note>
    </ligand>
</feature>
<keyword evidence="2 6" id="KW-0031">Aminopeptidase</keyword>
<gene>
    <name evidence="6" type="primary">map</name>
    <name evidence="9" type="ORF">A2Y57_04560</name>
</gene>
<dbReference type="SUPFAM" id="SSF55920">
    <property type="entry name" value="Creatinase/aminopeptidase"/>
    <property type="match status" value="1"/>
</dbReference>